<protein>
    <recommendedName>
        <fullName evidence="6">tRNA(Ile)-lysidine synthase</fullName>
        <ecNumber evidence="6">6.3.4.19</ecNumber>
    </recommendedName>
    <alternativeName>
        <fullName evidence="6">tRNA(Ile)-2-lysyl-cytidine synthase</fullName>
    </alternativeName>
    <alternativeName>
        <fullName evidence="6">tRNA(Ile)-lysidine synthetase</fullName>
    </alternativeName>
</protein>
<dbReference type="eggNOG" id="COG0037">
    <property type="taxonomic scope" value="Bacteria"/>
</dbReference>
<keyword evidence="4 6" id="KW-0067">ATP-binding</keyword>
<feature type="binding site" evidence="6">
    <location>
        <begin position="25"/>
        <end position="30"/>
    </location>
    <ligand>
        <name>ATP</name>
        <dbReference type="ChEBI" id="CHEBI:30616"/>
    </ligand>
</feature>
<keyword evidence="6" id="KW-0963">Cytoplasm</keyword>
<dbReference type="Gene3D" id="3.40.50.620">
    <property type="entry name" value="HUPs"/>
    <property type="match status" value="1"/>
</dbReference>
<dbReference type="SUPFAM" id="SSF52402">
    <property type="entry name" value="Adenine nucleotide alpha hydrolases-like"/>
    <property type="match status" value="1"/>
</dbReference>
<dbReference type="Pfam" id="PF01171">
    <property type="entry name" value="ATP_bind_3"/>
    <property type="match status" value="1"/>
</dbReference>
<keyword evidence="2 6" id="KW-0819">tRNA processing</keyword>
<dbReference type="Proteomes" id="UP000051298">
    <property type="component" value="Unassembled WGS sequence"/>
</dbReference>
<dbReference type="InterPro" id="IPR014729">
    <property type="entry name" value="Rossmann-like_a/b/a_fold"/>
</dbReference>
<dbReference type="GO" id="GO:0006400">
    <property type="term" value="P:tRNA modification"/>
    <property type="evidence" value="ECO:0007669"/>
    <property type="project" value="UniProtKB-UniRule"/>
</dbReference>
<gene>
    <name evidence="6 8" type="primary">tilS</name>
    <name evidence="8" type="ORF">THS5294_03228</name>
</gene>
<dbReference type="NCBIfam" id="TIGR02432">
    <property type="entry name" value="lysidine_TilS_N"/>
    <property type="match status" value="1"/>
</dbReference>
<dbReference type="RefSeq" id="WP_058124505.1">
    <property type="nucleotide sequence ID" value="NZ_CYRX01000033.1"/>
</dbReference>
<evidence type="ECO:0000256" key="3">
    <source>
        <dbReference type="ARBA" id="ARBA00022741"/>
    </source>
</evidence>
<dbReference type="EC" id="6.3.4.19" evidence="6"/>
<comment type="similarity">
    <text evidence="6">Belongs to the tRNA(Ile)-lysidine synthase family.</text>
</comment>
<dbReference type="GO" id="GO:0032267">
    <property type="term" value="F:tRNA(Ile)-lysidine synthase activity"/>
    <property type="evidence" value="ECO:0007669"/>
    <property type="project" value="UniProtKB-EC"/>
</dbReference>
<comment type="function">
    <text evidence="6">Ligates lysine onto the cytidine present at position 34 of the AUA codon-specific tRNA(Ile) that contains the anticodon CAU, in an ATP-dependent manner. Cytidine is converted to lysidine, thus changing the amino acid specificity of the tRNA from methionine to isoleucine.</text>
</comment>
<sequence length="400" mass="42756">MTLEARAAEAIRTLCPEDAVAVACSGGGDSIATLHLAVRALGAARVTALSVNHNLRPEAADEITLVARHCAALGVEHQVLEWHWSGVGNVQAAARGGRHSVLLAATSGTILMGHTADDQAETVLLRLARGSGVDGLAGIRPVSGRVIRPLLGETRADLRDWLRAEGLDWVDDPSNEDPRFDRIRARKMADALADLGLSRARLLQTAELMQDEADVLAYAALNWAKTHVRAEAGDLLIDASAVRAAPSALVSRILAAAVQWMSASPYKPRRQATQNWLDQATSQGSAPLGGVAMTVQGETLRLSRELHAANRCEKSSLSGLWDHRWQIIGPAEAGALRIVALGDYLRDCPAWRTTGLPRRSLVSTPAIFVDDALVAAPLAGLTGDWDAFIPISFITFLESR</sequence>
<comment type="catalytic activity">
    <reaction evidence="5 6">
        <text>cytidine(34) in tRNA(Ile2) + L-lysine + ATP = lysidine(34) in tRNA(Ile2) + AMP + diphosphate + H(+)</text>
        <dbReference type="Rhea" id="RHEA:43744"/>
        <dbReference type="Rhea" id="RHEA-COMP:10625"/>
        <dbReference type="Rhea" id="RHEA-COMP:10670"/>
        <dbReference type="ChEBI" id="CHEBI:15378"/>
        <dbReference type="ChEBI" id="CHEBI:30616"/>
        <dbReference type="ChEBI" id="CHEBI:32551"/>
        <dbReference type="ChEBI" id="CHEBI:33019"/>
        <dbReference type="ChEBI" id="CHEBI:82748"/>
        <dbReference type="ChEBI" id="CHEBI:83665"/>
        <dbReference type="ChEBI" id="CHEBI:456215"/>
        <dbReference type="EC" id="6.3.4.19"/>
    </reaction>
</comment>
<evidence type="ECO:0000313" key="8">
    <source>
        <dbReference type="EMBL" id="CUH61915.1"/>
    </source>
</evidence>
<comment type="subcellular location">
    <subcellularLocation>
        <location evidence="6">Cytoplasm</location>
    </subcellularLocation>
</comment>
<evidence type="ECO:0000313" key="9">
    <source>
        <dbReference type="Proteomes" id="UP000051298"/>
    </source>
</evidence>
<proteinExistence type="inferred from homology"/>
<reference evidence="8 9" key="1">
    <citation type="submission" date="2015-09" db="EMBL/GenBank/DDBJ databases">
        <authorList>
            <consortium name="Swine Surveillance"/>
        </authorList>
    </citation>
    <scope>NUCLEOTIDE SEQUENCE [LARGE SCALE GENOMIC DNA]</scope>
    <source>
        <strain evidence="8 9">CECT 5294</strain>
    </source>
</reference>
<organism evidence="8 9">
    <name type="scientific">Thalassobacter stenotrophicus</name>
    <dbReference type="NCBI Taxonomy" id="266809"/>
    <lineage>
        <taxon>Bacteria</taxon>
        <taxon>Pseudomonadati</taxon>
        <taxon>Pseudomonadota</taxon>
        <taxon>Alphaproteobacteria</taxon>
        <taxon>Rhodobacterales</taxon>
        <taxon>Roseobacteraceae</taxon>
        <taxon>Thalassobacter</taxon>
    </lineage>
</organism>
<evidence type="ECO:0000256" key="5">
    <source>
        <dbReference type="ARBA" id="ARBA00048539"/>
    </source>
</evidence>
<dbReference type="HAMAP" id="MF_01161">
    <property type="entry name" value="tRNA_Ile_lys_synt"/>
    <property type="match status" value="1"/>
</dbReference>
<dbReference type="CDD" id="cd01992">
    <property type="entry name" value="TilS_N"/>
    <property type="match status" value="1"/>
</dbReference>
<dbReference type="GO" id="GO:0005524">
    <property type="term" value="F:ATP binding"/>
    <property type="evidence" value="ECO:0007669"/>
    <property type="project" value="UniProtKB-UniRule"/>
</dbReference>
<dbReference type="PANTHER" id="PTHR43033">
    <property type="entry name" value="TRNA(ILE)-LYSIDINE SYNTHASE-RELATED"/>
    <property type="match status" value="1"/>
</dbReference>
<evidence type="ECO:0000256" key="4">
    <source>
        <dbReference type="ARBA" id="ARBA00022840"/>
    </source>
</evidence>
<evidence type="ECO:0000256" key="1">
    <source>
        <dbReference type="ARBA" id="ARBA00022598"/>
    </source>
</evidence>
<dbReference type="InterPro" id="IPR012795">
    <property type="entry name" value="tRNA_Ile_lys_synt_N"/>
</dbReference>
<name>A0A0P1F3M0_9RHOB</name>
<dbReference type="SUPFAM" id="SSF82829">
    <property type="entry name" value="MesJ substrate recognition domain-like"/>
    <property type="match status" value="1"/>
</dbReference>
<accession>A0A0P1F3M0</accession>
<evidence type="ECO:0000256" key="6">
    <source>
        <dbReference type="HAMAP-Rule" id="MF_01161"/>
    </source>
</evidence>
<dbReference type="AlphaFoldDB" id="A0A0P1F3M0"/>
<keyword evidence="1 6" id="KW-0436">Ligase</keyword>
<dbReference type="InterPro" id="IPR012094">
    <property type="entry name" value="tRNA_Ile_lys_synt"/>
</dbReference>
<dbReference type="InterPro" id="IPR011063">
    <property type="entry name" value="TilS/TtcA_N"/>
</dbReference>
<dbReference type="EMBL" id="CYRX01000033">
    <property type="protein sequence ID" value="CUH61915.1"/>
    <property type="molecule type" value="Genomic_DNA"/>
</dbReference>
<evidence type="ECO:0000256" key="2">
    <source>
        <dbReference type="ARBA" id="ARBA00022694"/>
    </source>
</evidence>
<feature type="domain" description="tRNA(Ile)-lysidine/2-thiocytidine synthase N-terminal" evidence="7">
    <location>
        <begin position="20"/>
        <end position="187"/>
    </location>
</feature>
<comment type="domain">
    <text evidence="6">The N-terminal region contains the highly conserved SGGXDS motif, predicted to be a P-loop motif involved in ATP binding.</text>
</comment>
<evidence type="ECO:0000259" key="7">
    <source>
        <dbReference type="Pfam" id="PF01171"/>
    </source>
</evidence>
<keyword evidence="3 6" id="KW-0547">Nucleotide-binding</keyword>
<dbReference type="PANTHER" id="PTHR43033:SF5">
    <property type="entry name" value="TRNA(ILE)-LYSIDINE SYNTHETASE"/>
    <property type="match status" value="1"/>
</dbReference>
<dbReference type="GO" id="GO:0005737">
    <property type="term" value="C:cytoplasm"/>
    <property type="evidence" value="ECO:0007669"/>
    <property type="project" value="UniProtKB-SubCell"/>
</dbReference>
<dbReference type="STRING" id="266809.PM03_01555"/>